<sequence>MNTEAELRLKLLRQMSPNVRRAFNHRTPEMRLKPRIIFDYELLYMERGTLRLRIEEKLHTVIPGDIVLIKPGIEHEFLGSEGECWMPHIHFDVMYEDNFETVPVNFKSREECTAEELRLIRPDLLGDALGMPDLIRIGNHGEVHHTLMKLIHAYDRRDEEFAILQKSLVLLLLHQLAKGIETLENPLLSLHEKALEQTVTHIVERYNSTVSLEELSKIACLSVFHFSRLFKEKYGLSPHQFQIRRRIEKSKELIVFSRRSLSSIAEEVGYGSVYAFSKAFKQAEGVSPRQYARAYSGE</sequence>
<evidence type="ECO:0000256" key="3">
    <source>
        <dbReference type="ARBA" id="ARBA00023163"/>
    </source>
</evidence>
<evidence type="ECO:0000259" key="4">
    <source>
        <dbReference type="PROSITE" id="PS01124"/>
    </source>
</evidence>
<dbReference type="Pfam" id="PF02311">
    <property type="entry name" value="AraC_binding"/>
    <property type="match status" value="1"/>
</dbReference>
<dbReference type="InterPro" id="IPR018060">
    <property type="entry name" value="HTH_AraC"/>
</dbReference>
<dbReference type="Gene3D" id="1.10.10.60">
    <property type="entry name" value="Homeodomain-like"/>
    <property type="match status" value="2"/>
</dbReference>
<keyword evidence="1" id="KW-0805">Transcription regulation</keyword>
<keyword evidence="6" id="KW-1185">Reference proteome</keyword>
<evidence type="ECO:0000313" key="6">
    <source>
        <dbReference type="Proteomes" id="UP000574133"/>
    </source>
</evidence>
<dbReference type="InterPro" id="IPR003313">
    <property type="entry name" value="AraC-bd"/>
</dbReference>
<comment type="caution">
    <text evidence="5">The sequence shown here is derived from an EMBL/GenBank/DDBJ whole genome shotgun (WGS) entry which is preliminary data.</text>
</comment>
<dbReference type="PROSITE" id="PS00041">
    <property type="entry name" value="HTH_ARAC_FAMILY_1"/>
    <property type="match status" value="1"/>
</dbReference>
<dbReference type="InterPro" id="IPR037923">
    <property type="entry name" value="HTH-like"/>
</dbReference>
<keyword evidence="3" id="KW-0804">Transcription</keyword>
<dbReference type="SUPFAM" id="SSF51215">
    <property type="entry name" value="Regulatory protein AraC"/>
    <property type="match status" value="1"/>
</dbReference>
<accession>A0A841TA91</accession>
<dbReference type="GO" id="GO:0043565">
    <property type="term" value="F:sequence-specific DNA binding"/>
    <property type="evidence" value="ECO:0007669"/>
    <property type="project" value="InterPro"/>
</dbReference>
<dbReference type="RefSeq" id="WP_185179678.1">
    <property type="nucleotide sequence ID" value="NZ_CBCSEP010000009.1"/>
</dbReference>
<feature type="domain" description="HTH araC/xylS-type" evidence="4">
    <location>
        <begin position="196"/>
        <end position="294"/>
    </location>
</feature>
<dbReference type="PANTHER" id="PTHR43280:SF2">
    <property type="entry name" value="HTH-TYPE TRANSCRIPTIONAL REGULATOR EXSA"/>
    <property type="match status" value="1"/>
</dbReference>
<dbReference type="PRINTS" id="PR00032">
    <property type="entry name" value="HTHARAC"/>
</dbReference>
<protein>
    <submittedName>
        <fullName evidence="5">Helix-turn-helix transcriptional regulator</fullName>
    </submittedName>
</protein>
<dbReference type="SMART" id="SM00342">
    <property type="entry name" value="HTH_ARAC"/>
    <property type="match status" value="1"/>
</dbReference>
<evidence type="ECO:0000256" key="2">
    <source>
        <dbReference type="ARBA" id="ARBA00023125"/>
    </source>
</evidence>
<dbReference type="InterPro" id="IPR009057">
    <property type="entry name" value="Homeodomain-like_sf"/>
</dbReference>
<evidence type="ECO:0000313" key="5">
    <source>
        <dbReference type="EMBL" id="MBB6678413.1"/>
    </source>
</evidence>
<dbReference type="PANTHER" id="PTHR43280">
    <property type="entry name" value="ARAC-FAMILY TRANSCRIPTIONAL REGULATOR"/>
    <property type="match status" value="1"/>
</dbReference>
<dbReference type="EMBL" id="JACJVN010000055">
    <property type="protein sequence ID" value="MBB6678413.1"/>
    <property type="molecule type" value="Genomic_DNA"/>
</dbReference>
<dbReference type="InterPro" id="IPR018062">
    <property type="entry name" value="HTH_AraC-typ_CS"/>
</dbReference>
<dbReference type="Gene3D" id="2.60.120.10">
    <property type="entry name" value="Jelly Rolls"/>
    <property type="match status" value="1"/>
</dbReference>
<organism evidence="5 6">
    <name type="scientific">Cohnella lubricantis</name>
    <dbReference type="NCBI Taxonomy" id="2163172"/>
    <lineage>
        <taxon>Bacteria</taxon>
        <taxon>Bacillati</taxon>
        <taxon>Bacillota</taxon>
        <taxon>Bacilli</taxon>
        <taxon>Bacillales</taxon>
        <taxon>Paenibacillaceae</taxon>
        <taxon>Cohnella</taxon>
    </lineage>
</organism>
<dbReference type="Proteomes" id="UP000574133">
    <property type="component" value="Unassembled WGS sequence"/>
</dbReference>
<keyword evidence="2" id="KW-0238">DNA-binding</keyword>
<dbReference type="AlphaFoldDB" id="A0A841TA91"/>
<gene>
    <name evidence="5" type="ORF">H4Q31_13985</name>
</gene>
<dbReference type="PROSITE" id="PS01124">
    <property type="entry name" value="HTH_ARAC_FAMILY_2"/>
    <property type="match status" value="1"/>
</dbReference>
<dbReference type="SUPFAM" id="SSF46689">
    <property type="entry name" value="Homeodomain-like"/>
    <property type="match status" value="2"/>
</dbReference>
<evidence type="ECO:0000256" key="1">
    <source>
        <dbReference type="ARBA" id="ARBA00023015"/>
    </source>
</evidence>
<dbReference type="GO" id="GO:0003700">
    <property type="term" value="F:DNA-binding transcription factor activity"/>
    <property type="evidence" value="ECO:0007669"/>
    <property type="project" value="InterPro"/>
</dbReference>
<dbReference type="Pfam" id="PF12833">
    <property type="entry name" value="HTH_18"/>
    <property type="match status" value="1"/>
</dbReference>
<reference evidence="5 6" key="1">
    <citation type="submission" date="2020-08" db="EMBL/GenBank/DDBJ databases">
        <title>Cohnella phylogeny.</title>
        <authorList>
            <person name="Dunlap C."/>
        </authorList>
    </citation>
    <scope>NUCLEOTIDE SEQUENCE [LARGE SCALE GENOMIC DNA]</scope>
    <source>
        <strain evidence="5 6">DSM 103658</strain>
    </source>
</reference>
<name>A0A841TA91_9BACL</name>
<proteinExistence type="predicted"/>
<dbReference type="InterPro" id="IPR014710">
    <property type="entry name" value="RmlC-like_jellyroll"/>
</dbReference>
<dbReference type="InterPro" id="IPR020449">
    <property type="entry name" value="Tscrpt_reg_AraC-type_HTH"/>
</dbReference>